<sequence length="161" mass="18058">MSEMYTFVKFDDIEGESKTKGYEGWIGVLYLSRIITNVPLISQETGSWSGGKGQISDFTLHLNYDKSITAIEQYCLKGKHIPKTEIHMLHTTGNDVPTLWSKYVLTNTFITAVNSGSPSDSVIQVIIKPQKIDFSYSPVDYTGKPAASVTWIWDAQTKEIQ</sequence>
<dbReference type="EMBL" id="CP016176">
    <property type="protein sequence ID" value="AOM40269.1"/>
    <property type="molecule type" value="Genomic_DNA"/>
</dbReference>
<dbReference type="STRING" id="351679.A9255_06570"/>
<dbReference type="Pfam" id="PF05638">
    <property type="entry name" value="T6SS_HCP"/>
    <property type="match status" value="1"/>
</dbReference>
<dbReference type="RefSeq" id="WP_069316002.1">
    <property type="nucleotide sequence ID" value="NZ_CAWNQJ010000101.1"/>
</dbReference>
<evidence type="ECO:0000313" key="2">
    <source>
        <dbReference type="EMBL" id="PHM53218.1"/>
    </source>
</evidence>
<dbReference type="AlphaFoldDB" id="A0A2G0Q1X9"/>
<dbReference type="InterPro" id="IPR036624">
    <property type="entry name" value="Hcp1-lik_sf"/>
</dbReference>
<dbReference type="SUPFAM" id="SSF141452">
    <property type="entry name" value="Hcp1-like"/>
    <property type="match status" value="1"/>
</dbReference>
<dbReference type="Proteomes" id="UP000225433">
    <property type="component" value="Unassembled WGS sequence"/>
</dbReference>
<name>A0A2G0Q1X9_XENHO</name>
<dbReference type="Gene3D" id="2.30.110.20">
    <property type="entry name" value="Hcp1-like"/>
    <property type="match status" value="1"/>
</dbReference>
<keyword evidence="3" id="KW-1185">Reference proteome</keyword>
<proteinExistence type="predicted"/>
<accession>A0A2G0Q1X9</accession>
<reference evidence="1 3" key="1">
    <citation type="submission" date="2016-06" db="EMBL/GenBank/DDBJ databases">
        <title>Bacterial characters and pathogenicity of Xenorhabdus hominickii from an entomopathogenic nematode, Steinernema monticolum.</title>
        <authorList>
            <person name="Park Y."/>
            <person name="Kim Y."/>
        </authorList>
    </citation>
    <scope>NUCLEOTIDE SEQUENCE [LARGE SCALE GENOMIC DNA]</scope>
    <source>
        <strain evidence="1 3">ANU1</strain>
    </source>
</reference>
<protein>
    <submittedName>
        <fullName evidence="2">SciM protein</fullName>
    </submittedName>
</protein>
<gene>
    <name evidence="1" type="ORF">A9255_06570</name>
    <name evidence="2" type="ORF">Xhom_04112</name>
</gene>
<dbReference type="OrthoDB" id="5066999at2"/>
<evidence type="ECO:0000313" key="1">
    <source>
        <dbReference type="EMBL" id="AOM40269.1"/>
    </source>
</evidence>
<dbReference type="Proteomes" id="UP000094600">
    <property type="component" value="Chromosome"/>
</dbReference>
<dbReference type="KEGG" id="xho:A9255_06570"/>
<organism evidence="2 4">
    <name type="scientific">Xenorhabdus hominickii</name>
    <dbReference type="NCBI Taxonomy" id="351679"/>
    <lineage>
        <taxon>Bacteria</taxon>
        <taxon>Pseudomonadati</taxon>
        <taxon>Pseudomonadota</taxon>
        <taxon>Gammaproteobacteria</taxon>
        <taxon>Enterobacterales</taxon>
        <taxon>Morganellaceae</taxon>
        <taxon>Xenorhabdus</taxon>
    </lineage>
</organism>
<evidence type="ECO:0000313" key="4">
    <source>
        <dbReference type="Proteomes" id="UP000225433"/>
    </source>
</evidence>
<dbReference type="InterPro" id="IPR008514">
    <property type="entry name" value="T6SS_Hcp"/>
</dbReference>
<evidence type="ECO:0000313" key="3">
    <source>
        <dbReference type="Proteomes" id="UP000094600"/>
    </source>
</evidence>
<dbReference type="EMBL" id="NJAI01000007">
    <property type="protein sequence ID" value="PHM53218.1"/>
    <property type="molecule type" value="Genomic_DNA"/>
</dbReference>
<reference evidence="2 4" key="2">
    <citation type="journal article" date="2017" name="Nat. Microbiol.">
        <title>Natural product diversity associated with the nematode symbionts Photorhabdus and Xenorhabdus.</title>
        <authorList>
            <person name="Tobias N.J."/>
            <person name="Wolff H."/>
            <person name="Djahanschiri B."/>
            <person name="Grundmann F."/>
            <person name="Kronenwerth M."/>
            <person name="Shi Y.M."/>
            <person name="Simonyi S."/>
            <person name="Grun P."/>
            <person name="Shapiro-Ilan D."/>
            <person name="Pidot S.J."/>
            <person name="Stinear T.P."/>
            <person name="Ebersberger I."/>
            <person name="Bode H.B."/>
        </authorList>
    </citation>
    <scope>NUCLEOTIDE SEQUENCE [LARGE SCALE GENOMIC DNA]</scope>
    <source>
        <strain evidence="2 4">DSM 17903</strain>
    </source>
</reference>